<dbReference type="RefSeq" id="XP_018164889.1">
    <property type="nucleotide sequence ID" value="XM_018296527.1"/>
</dbReference>
<dbReference type="HOGENOM" id="CLU_199919_0_0_1"/>
<evidence type="ECO:0000313" key="1">
    <source>
        <dbReference type="EMBL" id="CCF45731.1"/>
    </source>
</evidence>
<dbReference type="Proteomes" id="UP000007174">
    <property type="component" value="Unassembled WGS sequence"/>
</dbReference>
<dbReference type="KEGG" id="chig:CH63R_01552"/>
<evidence type="ECO:0000313" key="3">
    <source>
        <dbReference type="Proteomes" id="UP000007174"/>
    </source>
</evidence>
<reference evidence="2" key="3">
    <citation type="submission" date="2016-02" db="EMBL/GenBank/DDBJ databases">
        <title>Resequencing and annotation of the Colletotrichum higginsianum genome.</title>
        <authorList>
            <person name="O'Connell R."/>
            <person name="Zambounis A."/>
            <person name="Thon M."/>
            <person name="Dallery J.-F."/>
        </authorList>
    </citation>
    <scope>NUCLEOTIDE SEQUENCE [LARGE SCALE GENOMIC DNA]</scope>
    <source>
        <strain evidence="2">IMI 349063</strain>
    </source>
</reference>
<name>H1VZR9_COLHI</name>
<protein>
    <submittedName>
        <fullName evidence="1">Uncharacterized protein</fullName>
    </submittedName>
</protein>
<gene>
    <name evidence="1" type="ORF">CH063_00575</name>
    <name evidence="2" type="ORF">CH63R_01552</name>
</gene>
<accession>H1VZR9</accession>
<dbReference type="Proteomes" id="UP000092177">
    <property type="component" value="Chromosome 1"/>
</dbReference>
<dbReference type="AlphaFoldDB" id="H1VZR9"/>
<evidence type="ECO:0000313" key="4">
    <source>
        <dbReference type="Proteomes" id="UP000092177"/>
    </source>
</evidence>
<dbReference type="EMBL" id="LTAN01000001">
    <property type="protein sequence ID" value="OBR16372.1"/>
    <property type="molecule type" value="Genomic_DNA"/>
</dbReference>
<evidence type="ECO:0000313" key="2">
    <source>
        <dbReference type="EMBL" id="OBR16372.1"/>
    </source>
</evidence>
<keyword evidence="4" id="KW-1185">Reference proteome</keyword>
<reference evidence="4" key="4">
    <citation type="journal article" date="2017" name="BMC Genomics">
        <title>Gapless genome assembly of Colletotrichum higginsianum reveals chromosome structure and association of transposable elements with secondary metabolite gene clusters.</title>
        <authorList>
            <person name="Dallery J.-F."/>
            <person name="Lapalu N."/>
            <person name="Zampounis A."/>
            <person name="Pigne S."/>
            <person name="Luyten I."/>
            <person name="Amselem J."/>
            <person name="Wittenberg A.H.J."/>
            <person name="Zhou S."/>
            <person name="de Queiroz M.V."/>
            <person name="Robin G.P."/>
            <person name="Auger A."/>
            <person name="Hainaut M."/>
            <person name="Henrissat B."/>
            <person name="Kim K.-T."/>
            <person name="Lee Y.-H."/>
            <person name="Lespinet O."/>
            <person name="Schwartz D.C."/>
            <person name="Thon M.R."/>
            <person name="O'Connell R.J."/>
        </authorList>
    </citation>
    <scope>NUCLEOTIDE SEQUENCE [LARGE SCALE GENOMIC DNA]</scope>
    <source>
        <strain evidence="4">IMI 349063</strain>
    </source>
</reference>
<reference evidence="1" key="1">
    <citation type="submission" date="2011-12" db="EMBL/GenBank/DDBJ databases">
        <title>The genome sequence of Colletotrichum higginsianum IMI 34906.</title>
        <authorList>
            <person name="Ma L.-J."/>
            <person name="O'Connell R."/>
            <person name="van Themaat E.V.L."/>
            <person name="Stueber K."/>
            <person name="Young S.K."/>
            <person name="Zeng Q."/>
            <person name="Gargeya S."/>
            <person name="Fitzgerald M."/>
            <person name="Haas B."/>
            <person name="Abouelleil A."/>
            <person name="Alvarado L."/>
            <person name="Arachchi H.M."/>
            <person name="Berlin A."/>
            <person name="Chapman S.B."/>
            <person name="Gearin G."/>
            <person name="Goldberg J."/>
            <person name="Griggs A."/>
            <person name="Gujja S."/>
            <person name="Hansen M."/>
            <person name="Heiman D."/>
            <person name="Howarth C."/>
            <person name="Larimer J."/>
            <person name="Lui A."/>
            <person name="MacDonald P.J.P."/>
            <person name="McCowen C."/>
            <person name="Montmayeur A."/>
            <person name="Murphy C."/>
            <person name="Neiman D."/>
            <person name="Pearson M."/>
            <person name="Priest M."/>
            <person name="Roberts A."/>
            <person name="Saif S."/>
            <person name="Shea T."/>
            <person name="Sisk P."/>
            <person name="Stolte C."/>
            <person name="Sykes S."/>
            <person name="Wortman J."/>
            <person name="Nusbaum C."/>
            <person name="Birren B."/>
        </authorList>
    </citation>
    <scope>NUCLEOTIDE SEQUENCE</scope>
    <source>
        <strain evidence="1">IMI 349063</strain>
    </source>
</reference>
<dbReference type="VEuPathDB" id="FungiDB:CH63R_01552"/>
<proteinExistence type="predicted"/>
<reference evidence="3" key="2">
    <citation type="journal article" date="2012" name="Nat. Genet.">
        <title>Lifestyle transitions in plant pathogenic Colletotrichum fungi deciphered by genome and transcriptome analyses.</title>
        <authorList>
            <person name="O'Connell R.J."/>
            <person name="Thon M.R."/>
            <person name="Hacquard S."/>
            <person name="Amyotte S.G."/>
            <person name="Kleemann J."/>
            <person name="Torres M.F."/>
            <person name="Damm U."/>
            <person name="Buiate E.A."/>
            <person name="Epstein L."/>
            <person name="Alkan N."/>
            <person name="Altmueller J."/>
            <person name="Alvarado-Balderrama L."/>
            <person name="Bauser C.A."/>
            <person name="Becker C."/>
            <person name="Birren B.W."/>
            <person name="Chen Z."/>
            <person name="Choi J."/>
            <person name="Crouch J.A."/>
            <person name="Duvick J.P."/>
            <person name="Farman M.A."/>
            <person name="Gan P."/>
            <person name="Heiman D."/>
            <person name="Henrissat B."/>
            <person name="Howard R.J."/>
            <person name="Kabbage M."/>
            <person name="Koch C."/>
            <person name="Kracher B."/>
            <person name="Kubo Y."/>
            <person name="Law A.D."/>
            <person name="Lebrun M.-H."/>
            <person name="Lee Y.-H."/>
            <person name="Miyara I."/>
            <person name="Moore N."/>
            <person name="Neumann U."/>
            <person name="Nordstroem K."/>
            <person name="Panaccione D.G."/>
            <person name="Panstruga R."/>
            <person name="Place M."/>
            <person name="Proctor R.H."/>
            <person name="Prusky D."/>
            <person name="Rech G."/>
            <person name="Reinhardt R."/>
            <person name="Rollins J.A."/>
            <person name="Rounsley S."/>
            <person name="Schardl C.L."/>
            <person name="Schwartz D.C."/>
            <person name="Shenoy N."/>
            <person name="Shirasu K."/>
            <person name="Sikhakolli U.R."/>
            <person name="Stueber K."/>
            <person name="Sukno S.A."/>
            <person name="Sweigard J.A."/>
            <person name="Takano Y."/>
            <person name="Takahara H."/>
            <person name="Trail F."/>
            <person name="van der Does H.C."/>
            <person name="Voll L.M."/>
            <person name="Will I."/>
            <person name="Young S."/>
            <person name="Zeng Q."/>
            <person name="Zhang J."/>
            <person name="Zhou S."/>
            <person name="Dickman M.B."/>
            <person name="Schulze-Lefert P."/>
            <person name="Ver Loren van Themaat E."/>
            <person name="Ma L.-J."/>
            <person name="Vaillancourt L.J."/>
        </authorList>
    </citation>
    <scope>NUCLEOTIDE SEQUENCE [LARGE SCALE GENOMIC DNA]</scope>
    <source>
        <strain evidence="3">IMI 349063</strain>
    </source>
</reference>
<dbReference type="EMBL" id="CACQ02008012">
    <property type="protein sequence ID" value="CCF45731.1"/>
    <property type="molecule type" value="Genomic_DNA"/>
</dbReference>
<dbReference type="GeneID" id="28860634"/>
<organism evidence="1 3">
    <name type="scientific">Colletotrichum higginsianum (strain IMI 349063)</name>
    <name type="common">Crucifer anthracnose fungus</name>
    <dbReference type="NCBI Taxonomy" id="759273"/>
    <lineage>
        <taxon>Eukaryota</taxon>
        <taxon>Fungi</taxon>
        <taxon>Dikarya</taxon>
        <taxon>Ascomycota</taxon>
        <taxon>Pezizomycotina</taxon>
        <taxon>Sordariomycetes</taxon>
        <taxon>Hypocreomycetidae</taxon>
        <taxon>Glomerellales</taxon>
        <taxon>Glomerellaceae</taxon>
        <taxon>Colletotrichum</taxon>
        <taxon>Colletotrichum destructivum species complex</taxon>
    </lineage>
</organism>
<sequence length="74" mass="8937">MEWPSKACRFRTRDFRAFKYEERSSRVITVRLDDTSDLEEAFVDEELTSSSEWESWLRRTVGALARQSKWTERD</sequence>